<keyword evidence="4" id="KW-1185">Reference proteome</keyword>
<evidence type="ECO:0000259" key="2">
    <source>
        <dbReference type="Pfam" id="PF01370"/>
    </source>
</evidence>
<organism evidence="3 4">
    <name type="scientific">Streptomyces glaucus</name>
    <dbReference type="NCBI Taxonomy" id="284029"/>
    <lineage>
        <taxon>Bacteria</taxon>
        <taxon>Bacillati</taxon>
        <taxon>Actinomycetota</taxon>
        <taxon>Actinomycetes</taxon>
        <taxon>Kitasatosporales</taxon>
        <taxon>Streptomycetaceae</taxon>
        <taxon>Streptomyces</taxon>
    </lineage>
</organism>
<evidence type="ECO:0000256" key="1">
    <source>
        <dbReference type="ARBA" id="ARBA00007637"/>
    </source>
</evidence>
<dbReference type="InterPro" id="IPR001509">
    <property type="entry name" value="Epimerase_deHydtase"/>
</dbReference>
<dbReference type="Proteomes" id="UP001500460">
    <property type="component" value="Unassembled WGS sequence"/>
</dbReference>
<name>A0ABN3K3R3_9ACTN</name>
<evidence type="ECO:0000313" key="4">
    <source>
        <dbReference type="Proteomes" id="UP001500460"/>
    </source>
</evidence>
<comment type="caution">
    <text evidence="3">The sequence shown here is derived from an EMBL/GenBank/DDBJ whole genome shotgun (WGS) entry which is preliminary data.</text>
</comment>
<dbReference type="EMBL" id="BAAATK010000033">
    <property type="protein sequence ID" value="GAA2448647.1"/>
    <property type="molecule type" value="Genomic_DNA"/>
</dbReference>
<evidence type="ECO:0000313" key="3">
    <source>
        <dbReference type="EMBL" id="GAA2448647.1"/>
    </source>
</evidence>
<dbReference type="CDD" id="cd08946">
    <property type="entry name" value="SDR_e"/>
    <property type="match status" value="1"/>
</dbReference>
<feature type="domain" description="NAD-dependent epimerase/dehydratase" evidence="2">
    <location>
        <begin position="16"/>
        <end position="177"/>
    </location>
</feature>
<proteinExistence type="inferred from homology"/>
<gene>
    <name evidence="3" type="ORF">GCM10010421_45980</name>
</gene>
<dbReference type="RefSeq" id="WP_344606490.1">
    <property type="nucleotide sequence ID" value="NZ_BAAATK010000033.1"/>
</dbReference>
<dbReference type="SUPFAM" id="SSF51735">
    <property type="entry name" value="NAD(P)-binding Rossmann-fold domains"/>
    <property type="match status" value="1"/>
</dbReference>
<accession>A0ABN3K3R3</accession>
<dbReference type="Pfam" id="PF01370">
    <property type="entry name" value="Epimerase"/>
    <property type="match status" value="1"/>
</dbReference>
<dbReference type="Gene3D" id="3.40.50.720">
    <property type="entry name" value="NAD(P)-binding Rossmann-like Domain"/>
    <property type="match status" value="1"/>
</dbReference>
<dbReference type="PANTHER" id="PTHR43000">
    <property type="entry name" value="DTDP-D-GLUCOSE 4,6-DEHYDRATASE-RELATED"/>
    <property type="match status" value="1"/>
</dbReference>
<dbReference type="InterPro" id="IPR036291">
    <property type="entry name" value="NAD(P)-bd_dom_sf"/>
</dbReference>
<comment type="similarity">
    <text evidence="1">Belongs to the NAD(P)-dependent epimerase/dehydratase family.</text>
</comment>
<reference evidence="3 4" key="1">
    <citation type="journal article" date="2019" name="Int. J. Syst. Evol. Microbiol.">
        <title>The Global Catalogue of Microorganisms (GCM) 10K type strain sequencing project: providing services to taxonomists for standard genome sequencing and annotation.</title>
        <authorList>
            <consortium name="The Broad Institute Genomics Platform"/>
            <consortium name="The Broad Institute Genome Sequencing Center for Infectious Disease"/>
            <person name="Wu L."/>
            <person name="Ma J."/>
        </authorList>
    </citation>
    <scope>NUCLEOTIDE SEQUENCE [LARGE SCALE GENOMIC DNA]</scope>
    <source>
        <strain evidence="3 4">JCM 6922</strain>
    </source>
</reference>
<sequence>MDIVGTGFLARNLRPLAERHPDTVVLAAGVSWASGTSDEDFAREAALLREVAKRCLDTGRRLLFFSTAATGMYGLAEGPGREDTPVTPCTPYGAHKLALEELLRESGADHLILRLGHLVGPDQPEHQLLPTLVRQLRQGVVRVHRGAARDLIDVSDVITVIDHLLATDLRAETVNVASGFAVPVEDIVDHLAQALGLEARREFVETGGRQHVISTEKLRALVPRVAQMGFGRDYYRRILSDFTASVPSDASAPA</sequence>
<protein>
    <recommendedName>
        <fullName evidence="2">NAD-dependent epimerase/dehydratase domain-containing protein</fullName>
    </recommendedName>
</protein>